<evidence type="ECO:0000259" key="5">
    <source>
        <dbReference type="PROSITE" id="PS50931"/>
    </source>
</evidence>
<dbReference type="PANTHER" id="PTHR30419:SF2">
    <property type="entry name" value="LYSR FAMILY TRANSCRIPTIONAL REGULATOR"/>
    <property type="match status" value="1"/>
</dbReference>
<dbReference type="EMBL" id="CABPSB010000011">
    <property type="protein sequence ID" value="VVE22481.1"/>
    <property type="molecule type" value="Genomic_DNA"/>
</dbReference>
<keyword evidence="2" id="KW-0805">Transcription regulation</keyword>
<dbReference type="InterPro" id="IPR050950">
    <property type="entry name" value="HTH-type_LysR_regulators"/>
</dbReference>
<dbReference type="SUPFAM" id="SSF53850">
    <property type="entry name" value="Periplasmic binding protein-like II"/>
    <property type="match status" value="1"/>
</dbReference>
<dbReference type="Gene3D" id="3.40.190.290">
    <property type="match status" value="1"/>
</dbReference>
<dbReference type="PANTHER" id="PTHR30419">
    <property type="entry name" value="HTH-TYPE TRANSCRIPTIONAL REGULATOR YBHD"/>
    <property type="match status" value="1"/>
</dbReference>
<evidence type="ECO:0000256" key="3">
    <source>
        <dbReference type="ARBA" id="ARBA00023125"/>
    </source>
</evidence>
<dbReference type="Pfam" id="PF03466">
    <property type="entry name" value="LysR_substrate"/>
    <property type="match status" value="1"/>
</dbReference>
<gene>
    <name evidence="6" type="ORF">PAN31108_03204</name>
</gene>
<dbReference type="InterPro" id="IPR036390">
    <property type="entry name" value="WH_DNA-bd_sf"/>
</dbReference>
<dbReference type="PROSITE" id="PS50931">
    <property type="entry name" value="HTH_LYSR"/>
    <property type="match status" value="1"/>
</dbReference>
<keyword evidence="3" id="KW-0238">DNA-binding</keyword>
<dbReference type="InterPro" id="IPR036388">
    <property type="entry name" value="WH-like_DNA-bd_sf"/>
</dbReference>
<dbReference type="GO" id="GO:0003700">
    <property type="term" value="F:DNA-binding transcription factor activity"/>
    <property type="evidence" value="ECO:0007669"/>
    <property type="project" value="InterPro"/>
</dbReference>
<dbReference type="FunFam" id="1.10.10.10:FF:000001">
    <property type="entry name" value="LysR family transcriptional regulator"/>
    <property type="match status" value="1"/>
</dbReference>
<keyword evidence="7" id="KW-1185">Reference proteome</keyword>
<dbReference type="Proteomes" id="UP000406256">
    <property type="component" value="Unassembled WGS sequence"/>
</dbReference>
<evidence type="ECO:0000313" key="7">
    <source>
        <dbReference type="Proteomes" id="UP000406256"/>
    </source>
</evidence>
<dbReference type="InterPro" id="IPR000847">
    <property type="entry name" value="LysR_HTH_N"/>
</dbReference>
<keyword evidence="4" id="KW-0804">Transcription</keyword>
<accession>A0A5E4WDL2</accession>
<proteinExistence type="inferred from homology"/>
<evidence type="ECO:0000256" key="4">
    <source>
        <dbReference type="ARBA" id="ARBA00023163"/>
    </source>
</evidence>
<dbReference type="CDD" id="cd08421">
    <property type="entry name" value="PBP2_LTTR_like_1"/>
    <property type="match status" value="1"/>
</dbReference>
<dbReference type="SUPFAM" id="SSF46785">
    <property type="entry name" value="Winged helix' DNA-binding domain"/>
    <property type="match status" value="1"/>
</dbReference>
<evidence type="ECO:0000313" key="6">
    <source>
        <dbReference type="EMBL" id="VVE22481.1"/>
    </source>
</evidence>
<dbReference type="InterPro" id="IPR005119">
    <property type="entry name" value="LysR_subst-bd"/>
</dbReference>
<dbReference type="GO" id="GO:0005829">
    <property type="term" value="C:cytosol"/>
    <property type="evidence" value="ECO:0007669"/>
    <property type="project" value="TreeGrafter"/>
</dbReference>
<dbReference type="GO" id="GO:0003677">
    <property type="term" value="F:DNA binding"/>
    <property type="evidence" value="ECO:0007669"/>
    <property type="project" value="UniProtKB-KW"/>
</dbReference>
<dbReference type="Gene3D" id="1.10.10.10">
    <property type="entry name" value="Winged helix-like DNA-binding domain superfamily/Winged helix DNA-binding domain"/>
    <property type="match status" value="1"/>
</dbReference>
<feature type="domain" description="HTH lysR-type" evidence="5">
    <location>
        <begin position="7"/>
        <end position="64"/>
    </location>
</feature>
<name>A0A5E4WDL2_9BURK</name>
<sequence>MANPTHFDLRSLRVFIKVAETGSLTQAATQSQLTLSAVSKRVAELEGTAGCALLIRGARGVTLTSAGHALHHHARMVLDAVSRMASDVGDYAIGVKGHVRVWANTSSIVQFLPCDLSRFLGANPSVKISLEERLSHEIVSAVSAGHADLGIFAEDNRTSSLDVRHYRSDQLVLLVPAGHPLAGLPRVAFAQTLAYEYVGLNEGSSLLARMRQEALSAEGVLKLRIQVSSFDGICRMIESGLGVGILPLGAVRNELRSAGLATVELTDAWAHRNLCIGTSMAAACTPETLRLLDFLTAPREDG</sequence>
<evidence type="ECO:0000256" key="1">
    <source>
        <dbReference type="ARBA" id="ARBA00009437"/>
    </source>
</evidence>
<dbReference type="OrthoDB" id="9785974at2"/>
<dbReference type="RefSeq" id="WP_150669798.1">
    <property type="nucleotide sequence ID" value="NZ_CABPSB010000011.1"/>
</dbReference>
<dbReference type="Pfam" id="PF00126">
    <property type="entry name" value="HTH_1"/>
    <property type="match status" value="1"/>
</dbReference>
<evidence type="ECO:0000256" key="2">
    <source>
        <dbReference type="ARBA" id="ARBA00023015"/>
    </source>
</evidence>
<protein>
    <submittedName>
        <fullName evidence="6">GntR family transcriptional regulator</fullName>
    </submittedName>
</protein>
<organism evidence="6 7">
    <name type="scientific">Pandoraea anhela</name>
    <dbReference type="NCBI Taxonomy" id="2508295"/>
    <lineage>
        <taxon>Bacteria</taxon>
        <taxon>Pseudomonadati</taxon>
        <taxon>Pseudomonadota</taxon>
        <taxon>Betaproteobacteria</taxon>
        <taxon>Burkholderiales</taxon>
        <taxon>Burkholderiaceae</taxon>
        <taxon>Pandoraea</taxon>
    </lineage>
</organism>
<dbReference type="AlphaFoldDB" id="A0A5E4WDL2"/>
<comment type="similarity">
    <text evidence="1">Belongs to the LysR transcriptional regulatory family.</text>
</comment>
<reference evidence="6 7" key="1">
    <citation type="submission" date="2019-08" db="EMBL/GenBank/DDBJ databases">
        <authorList>
            <person name="Peeters C."/>
        </authorList>
    </citation>
    <scope>NUCLEOTIDE SEQUENCE [LARGE SCALE GENOMIC DNA]</scope>
    <source>
        <strain evidence="6 7">LMG 31108</strain>
    </source>
</reference>